<evidence type="ECO:0000313" key="1">
    <source>
        <dbReference type="EMBL" id="KAI9181898.1"/>
    </source>
</evidence>
<organism evidence="1 2">
    <name type="scientific">Acer negundo</name>
    <name type="common">Box elder</name>
    <dbReference type="NCBI Taxonomy" id="4023"/>
    <lineage>
        <taxon>Eukaryota</taxon>
        <taxon>Viridiplantae</taxon>
        <taxon>Streptophyta</taxon>
        <taxon>Embryophyta</taxon>
        <taxon>Tracheophyta</taxon>
        <taxon>Spermatophyta</taxon>
        <taxon>Magnoliopsida</taxon>
        <taxon>eudicotyledons</taxon>
        <taxon>Gunneridae</taxon>
        <taxon>Pentapetalae</taxon>
        <taxon>rosids</taxon>
        <taxon>malvids</taxon>
        <taxon>Sapindales</taxon>
        <taxon>Sapindaceae</taxon>
        <taxon>Hippocastanoideae</taxon>
        <taxon>Acereae</taxon>
        <taxon>Acer</taxon>
    </lineage>
</organism>
<protein>
    <submittedName>
        <fullName evidence="1">Uncharacterized protein</fullName>
    </submittedName>
</protein>
<evidence type="ECO:0000313" key="2">
    <source>
        <dbReference type="Proteomes" id="UP001064489"/>
    </source>
</evidence>
<dbReference type="AlphaFoldDB" id="A0AAD5NV34"/>
<comment type="caution">
    <text evidence="1">The sequence shown here is derived from an EMBL/GenBank/DDBJ whole genome shotgun (WGS) entry which is preliminary data.</text>
</comment>
<sequence length="158" mass="17777">MVRGCGDMDTRHGKSSCPLGISGEIVRGWRRREVVVRRLMEMKTDNDGFVDTTDDDDDEYKEVEEEESLPRVSDFVRGVPATKRNGGEWREGFRLFKAVSGIEAKLIACFVPFDVVMDSGGVAQSGLGVMFILVNGDRFWSSWFDDNDDDDDDDDGFC</sequence>
<keyword evidence="2" id="KW-1185">Reference proteome</keyword>
<dbReference type="Proteomes" id="UP001064489">
    <property type="component" value="Chromosome 4"/>
</dbReference>
<dbReference type="EMBL" id="JAJSOW010000101">
    <property type="protein sequence ID" value="KAI9181898.1"/>
    <property type="molecule type" value="Genomic_DNA"/>
</dbReference>
<reference evidence="1" key="1">
    <citation type="journal article" date="2022" name="Plant J.">
        <title>Strategies of tolerance reflected in two North American maple genomes.</title>
        <authorList>
            <person name="McEvoy S.L."/>
            <person name="Sezen U.U."/>
            <person name="Trouern-Trend A."/>
            <person name="McMahon S.M."/>
            <person name="Schaberg P.G."/>
            <person name="Yang J."/>
            <person name="Wegrzyn J.L."/>
            <person name="Swenson N.G."/>
        </authorList>
    </citation>
    <scope>NUCLEOTIDE SEQUENCE</scope>
    <source>
        <strain evidence="1">91603</strain>
    </source>
</reference>
<proteinExistence type="predicted"/>
<reference evidence="1" key="2">
    <citation type="submission" date="2023-02" db="EMBL/GenBank/DDBJ databases">
        <authorList>
            <person name="Swenson N.G."/>
            <person name="Wegrzyn J.L."/>
            <person name="Mcevoy S.L."/>
        </authorList>
    </citation>
    <scope>NUCLEOTIDE SEQUENCE</scope>
    <source>
        <strain evidence="1">91603</strain>
        <tissue evidence="1">Leaf</tissue>
    </source>
</reference>
<gene>
    <name evidence="1" type="ORF">LWI28_019825</name>
</gene>
<name>A0AAD5NV34_ACENE</name>
<accession>A0AAD5NV34</accession>